<reference evidence="4" key="1">
    <citation type="submission" date="2017-04" db="EMBL/GenBank/DDBJ databases">
        <title>Function of individual gut microbiota members based on whole genome sequencing of pure cultures obtained from chicken caecum.</title>
        <authorList>
            <person name="Medvecky M."/>
            <person name="Cejkova D."/>
            <person name="Polansky O."/>
            <person name="Karasova D."/>
            <person name="Kubasova T."/>
            <person name="Cizek A."/>
            <person name="Rychlik I."/>
        </authorList>
    </citation>
    <scope>NUCLEOTIDE SEQUENCE [LARGE SCALE GENOMIC DNA]</scope>
    <source>
        <strain evidence="4">An75</strain>
    </source>
</reference>
<name>A0A1Y3UFQ9_9FIRM</name>
<dbReference type="InterPro" id="IPR028098">
    <property type="entry name" value="Glyco_trans_4-like_N"/>
</dbReference>
<accession>A0A1Y3UFQ9</accession>
<comment type="caution">
    <text evidence="3">The sequence shown here is derived from an EMBL/GenBank/DDBJ whole genome shotgun (WGS) entry which is preliminary data.</text>
</comment>
<dbReference type="Pfam" id="PF00534">
    <property type="entry name" value="Glycos_transf_1"/>
    <property type="match status" value="1"/>
</dbReference>
<dbReference type="PANTHER" id="PTHR45947:SF3">
    <property type="entry name" value="SULFOQUINOVOSYL TRANSFERASE SQD2"/>
    <property type="match status" value="1"/>
</dbReference>
<dbReference type="Proteomes" id="UP000195455">
    <property type="component" value="Unassembled WGS sequence"/>
</dbReference>
<evidence type="ECO:0000313" key="3">
    <source>
        <dbReference type="EMBL" id="OUN45209.1"/>
    </source>
</evidence>
<dbReference type="EMBL" id="NFHM01000002">
    <property type="protein sequence ID" value="OUN45209.1"/>
    <property type="molecule type" value="Genomic_DNA"/>
</dbReference>
<feature type="domain" description="Glycosyltransferase subfamily 4-like N-terminal" evidence="2">
    <location>
        <begin position="18"/>
        <end position="185"/>
    </location>
</feature>
<dbReference type="Gene3D" id="3.40.50.2000">
    <property type="entry name" value="Glycogen Phosphorylase B"/>
    <property type="match status" value="2"/>
</dbReference>
<feature type="domain" description="Glycosyl transferase family 1" evidence="1">
    <location>
        <begin position="199"/>
        <end position="362"/>
    </location>
</feature>
<evidence type="ECO:0000259" key="1">
    <source>
        <dbReference type="Pfam" id="PF00534"/>
    </source>
</evidence>
<dbReference type="AlphaFoldDB" id="A0A1Y3UFQ9"/>
<dbReference type="Pfam" id="PF13439">
    <property type="entry name" value="Glyco_transf_4"/>
    <property type="match status" value="1"/>
</dbReference>
<organism evidence="3 4">
    <name type="scientific">Anaerotignum lactatifermentans</name>
    <dbReference type="NCBI Taxonomy" id="160404"/>
    <lineage>
        <taxon>Bacteria</taxon>
        <taxon>Bacillati</taxon>
        <taxon>Bacillota</taxon>
        <taxon>Clostridia</taxon>
        <taxon>Lachnospirales</taxon>
        <taxon>Anaerotignaceae</taxon>
        <taxon>Anaerotignum</taxon>
    </lineage>
</organism>
<gene>
    <name evidence="3" type="ORF">B5G26_02715</name>
</gene>
<sequence length="441" mass="49686">MAKLNIGIFTDTYFPQLNGVATSVQTLRRELEKKGHQVYIFTPYDPRQQQETDDHIFRLPSMPFIFVKNYRACFVCPPHILRKIHQLKLDIIHTQTEFSLGFLGKLISKTYGIPMVHTYHTMYEDYVHYIAGGHLISAEGAREFSRIFCNTAMAVIAPTKKTERLLRSYGVNKPISIIPTGIDTSHFRKSNYDPAEILELRHSLGLKADTPVLISIGRIAKEKSIDVIIGALPKLLEKLPDTMMVIVGEGMEIENLKKYAESLGIGDHLLFTGGKPWSEIGKYYQLGNVFCSASLSETQGLTFAEAMAGGIPVVARRDDCIVNFMTHGETGMFFDDPAELPDLLYRVLTDEPLREHLSTTSQNTMESLSVETFGNHVEGLYQKVVRACQNAENIPLPSLPVIKGTRVAHRISKIPKKLAHRSRSYSSHIAERLSFLPRHRS</sequence>
<evidence type="ECO:0008006" key="5">
    <source>
        <dbReference type="Google" id="ProtNLM"/>
    </source>
</evidence>
<evidence type="ECO:0000313" key="4">
    <source>
        <dbReference type="Proteomes" id="UP000195455"/>
    </source>
</evidence>
<dbReference type="InterPro" id="IPR050194">
    <property type="entry name" value="Glycosyltransferase_grp1"/>
</dbReference>
<proteinExistence type="predicted"/>
<dbReference type="SUPFAM" id="SSF53756">
    <property type="entry name" value="UDP-Glycosyltransferase/glycogen phosphorylase"/>
    <property type="match status" value="1"/>
</dbReference>
<evidence type="ECO:0000259" key="2">
    <source>
        <dbReference type="Pfam" id="PF13439"/>
    </source>
</evidence>
<dbReference type="PANTHER" id="PTHR45947">
    <property type="entry name" value="SULFOQUINOVOSYL TRANSFERASE SQD2"/>
    <property type="match status" value="1"/>
</dbReference>
<dbReference type="CDD" id="cd03817">
    <property type="entry name" value="GT4_UGDG-like"/>
    <property type="match status" value="1"/>
</dbReference>
<dbReference type="GO" id="GO:0016758">
    <property type="term" value="F:hexosyltransferase activity"/>
    <property type="evidence" value="ECO:0007669"/>
    <property type="project" value="TreeGrafter"/>
</dbReference>
<dbReference type="InterPro" id="IPR001296">
    <property type="entry name" value="Glyco_trans_1"/>
</dbReference>
<protein>
    <recommendedName>
        <fullName evidence="5">1,2-diacylglycerol 3-glucosyltransferase</fullName>
    </recommendedName>
</protein>